<dbReference type="STRING" id="402881.Plav_0091"/>
<dbReference type="Pfam" id="PF13411">
    <property type="entry name" value="MerR_1"/>
    <property type="match status" value="1"/>
</dbReference>
<dbReference type="InterPro" id="IPR047057">
    <property type="entry name" value="MerR_fam"/>
</dbReference>
<reference evidence="4 5" key="1">
    <citation type="journal article" date="2011" name="Stand. Genomic Sci.">
        <title>Complete genome sequence of Parvibaculum lavamentivorans type strain (DS-1(T)).</title>
        <authorList>
            <person name="Schleheck D."/>
            <person name="Weiss M."/>
            <person name="Pitluck S."/>
            <person name="Bruce D."/>
            <person name="Land M.L."/>
            <person name="Han S."/>
            <person name="Saunders E."/>
            <person name="Tapia R."/>
            <person name="Detter C."/>
            <person name="Brettin T."/>
            <person name="Han J."/>
            <person name="Woyke T."/>
            <person name="Goodwin L."/>
            <person name="Pennacchio L."/>
            <person name="Nolan M."/>
            <person name="Cook A.M."/>
            <person name="Kjelleberg S."/>
            <person name="Thomas T."/>
        </authorList>
    </citation>
    <scope>NUCLEOTIDE SEQUENCE [LARGE SCALE GENOMIC DNA]</scope>
    <source>
        <strain evidence="5">DS-1 / DSM 13023 / NCIMB 13966</strain>
    </source>
</reference>
<dbReference type="HOGENOM" id="CLU_060077_3_1_5"/>
<keyword evidence="5" id="KW-1185">Reference proteome</keyword>
<dbReference type="PANTHER" id="PTHR30204:SF58">
    <property type="entry name" value="HTH-TYPE TRANSCRIPTIONAL REGULATOR YFMP"/>
    <property type="match status" value="1"/>
</dbReference>
<organism evidence="4 5">
    <name type="scientific">Parvibaculum lavamentivorans (strain DS-1 / DSM 13023 / NCIMB 13966)</name>
    <dbReference type="NCBI Taxonomy" id="402881"/>
    <lineage>
        <taxon>Bacteria</taxon>
        <taxon>Pseudomonadati</taxon>
        <taxon>Pseudomonadota</taxon>
        <taxon>Alphaproteobacteria</taxon>
        <taxon>Hyphomicrobiales</taxon>
        <taxon>Parvibaculaceae</taxon>
        <taxon>Parvibaculum</taxon>
    </lineage>
</organism>
<evidence type="ECO:0000313" key="5">
    <source>
        <dbReference type="Proteomes" id="UP000006377"/>
    </source>
</evidence>
<dbReference type="InterPro" id="IPR009061">
    <property type="entry name" value="DNA-bd_dom_put_sf"/>
</dbReference>
<dbReference type="KEGG" id="pla:Plav_0091"/>
<dbReference type="SMART" id="SM00422">
    <property type="entry name" value="HTH_MERR"/>
    <property type="match status" value="1"/>
</dbReference>
<dbReference type="RefSeq" id="WP_011995005.1">
    <property type="nucleotide sequence ID" value="NC_009719.1"/>
</dbReference>
<dbReference type="CDD" id="cd04776">
    <property type="entry name" value="HTH_GnyR"/>
    <property type="match status" value="1"/>
</dbReference>
<name>A7HP81_PARL1</name>
<proteinExistence type="predicted"/>
<dbReference type="AlphaFoldDB" id="A7HP81"/>
<dbReference type="InterPro" id="IPR000551">
    <property type="entry name" value="MerR-type_HTH_dom"/>
</dbReference>
<evidence type="ECO:0000313" key="4">
    <source>
        <dbReference type="EMBL" id="ABS61714.1"/>
    </source>
</evidence>
<accession>A7HP81</accession>
<dbReference type="GO" id="GO:0003677">
    <property type="term" value="F:DNA binding"/>
    <property type="evidence" value="ECO:0007669"/>
    <property type="project" value="UniProtKB-KW"/>
</dbReference>
<sequence>MAYTITDLATEFGITHRALRFYEEKGLIEPERQGQARLYSKRERARLQLILRGRDVGLTLYEIRQILDLYQSGSGCEEQYRLALSLFRKRLEAARQLRARVDAQIVELEEACQRLDSPKLMPSISRHKETRQLRTGTR</sequence>
<feature type="region of interest" description="Disordered" evidence="2">
    <location>
        <begin position="119"/>
        <end position="138"/>
    </location>
</feature>
<dbReference type="GO" id="GO:0003700">
    <property type="term" value="F:DNA-binding transcription factor activity"/>
    <property type="evidence" value="ECO:0007669"/>
    <property type="project" value="InterPro"/>
</dbReference>
<gene>
    <name evidence="4" type="ordered locus">Plav_0091</name>
</gene>
<dbReference type="Proteomes" id="UP000006377">
    <property type="component" value="Chromosome"/>
</dbReference>
<dbReference type="Gene3D" id="1.10.1660.10">
    <property type="match status" value="1"/>
</dbReference>
<keyword evidence="1" id="KW-0238">DNA-binding</keyword>
<evidence type="ECO:0000256" key="1">
    <source>
        <dbReference type="ARBA" id="ARBA00023125"/>
    </source>
</evidence>
<feature type="domain" description="HTH merR-type" evidence="3">
    <location>
        <begin position="2"/>
        <end position="69"/>
    </location>
</feature>
<dbReference type="EMBL" id="CP000774">
    <property type="protein sequence ID" value="ABS61714.1"/>
    <property type="molecule type" value="Genomic_DNA"/>
</dbReference>
<evidence type="ECO:0000256" key="2">
    <source>
        <dbReference type="SAM" id="MobiDB-lite"/>
    </source>
</evidence>
<protein>
    <submittedName>
        <fullName evidence="4">Putative transcriptional regulator, MerR family</fullName>
    </submittedName>
</protein>
<dbReference type="PANTHER" id="PTHR30204">
    <property type="entry name" value="REDOX-CYCLING DRUG-SENSING TRANSCRIPTIONAL ACTIVATOR SOXR"/>
    <property type="match status" value="1"/>
</dbReference>
<dbReference type="eggNOG" id="COG0789">
    <property type="taxonomic scope" value="Bacteria"/>
</dbReference>
<evidence type="ECO:0000259" key="3">
    <source>
        <dbReference type="PROSITE" id="PS50937"/>
    </source>
</evidence>
<dbReference type="SUPFAM" id="SSF46955">
    <property type="entry name" value="Putative DNA-binding domain"/>
    <property type="match status" value="1"/>
</dbReference>
<dbReference type="PROSITE" id="PS50937">
    <property type="entry name" value="HTH_MERR_2"/>
    <property type="match status" value="1"/>
</dbReference>